<organism evidence="8 9">
    <name type="scientific">Albula goreensis</name>
    <dbReference type="NCBI Taxonomy" id="1534307"/>
    <lineage>
        <taxon>Eukaryota</taxon>
        <taxon>Metazoa</taxon>
        <taxon>Chordata</taxon>
        <taxon>Craniata</taxon>
        <taxon>Vertebrata</taxon>
        <taxon>Euteleostomi</taxon>
        <taxon>Actinopterygii</taxon>
        <taxon>Neopterygii</taxon>
        <taxon>Teleostei</taxon>
        <taxon>Albuliformes</taxon>
        <taxon>Albulidae</taxon>
        <taxon>Albula</taxon>
    </lineage>
</organism>
<dbReference type="GO" id="GO:0004842">
    <property type="term" value="F:ubiquitin-protein transferase activity"/>
    <property type="evidence" value="ECO:0007669"/>
    <property type="project" value="TreeGrafter"/>
</dbReference>
<name>A0A8T3E6I1_9TELE</name>
<accession>A0A8T3E6I1</accession>
<evidence type="ECO:0000313" key="8">
    <source>
        <dbReference type="EMBL" id="KAI1903856.1"/>
    </source>
</evidence>
<feature type="domain" description="RING-type" evidence="7">
    <location>
        <begin position="545"/>
        <end position="586"/>
    </location>
</feature>
<reference evidence="8" key="1">
    <citation type="submission" date="2021-01" db="EMBL/GenBank/DDBJ databases">
        <authorList>
            <person name="Zahm M."/>
            <person name="Roques C."/>
            <person name="Cabau C."/>
            <person name="Klopp C."/>
            <person name="Donnadieu C."/>
            <person name="Jouanno E."/>
            <person name="Lampietro C."/>
            <person name="Louis A."/>
            <person name="Herpin A."/>
            <person name="Echchiki A."/>
            <person name="Berthelot C."/>
            <person name="Parey E."/>
            <person name="Roest-Crollius H."/>
            <person name="Braasch I."/>
            <person name="Postlethwait J."/>
            <person name="Bobe J."/>
            <person name="Montfort J."/>
            <person name="Bouchez O."/>
            <person name="Begum T."/>
            <person name="Mejri S."/>
            <person name="Adams A."/>
            <person name="Chen W.-J."/>
            <person name="Guiguen Y."/>
        </authorList>
    </citation>
    <scope>NUCLEOTIDE SEQUENCE</scope>
    <source>
        <tissue evidence="8">Blood</tissue>
    </source>
</reference>
<evidence type="ECO:0000256" key="2">
    <source>
        <dbReference type="ARBA" id="ARBA00022771"/>
    </source>
</evidence>
<dbReference type="Pfam" id="PF13639">
    <property type="entry name" value="zf-RING_2"/>
    <property type="match status" value="1"/>
</dbReference>
<dbReference type="PROSITE" id="PS50089">
    <property type="entry name" value="ZF_RING_2"/>
    <property type="match status" value="1"/>
</dbReference>
<dbReference type="OrthoDB" id="9834380at2759"/>
<dbReference type="Pfam" id="PF24905">
    <property type="entry name" value="TTC3_9th"/>
    <property type="match status" value="1"/>
</dbReference>
<keyword evidence="9" id="KW-1185">Reference proteome</keyword>
<sequence>MVLDSHTHMDPGVEWSPAVFGMNPDSEPTLGDELPVLGSGSCLDSLDQLPLCHMPNPYGSGQQRALLIPRQEAEGGCQREQSVQTDPQTAETAINTEPCWEAEMHAVEERSMQLALQYELLLKKQETEQLQHDGRIKQLEQQRDDRKHQQQALIDKMESLRVKLKLNCCKTTRKNFNNRKQELTKEKEQLEEERNRLKRDLEEAEKRLTALIEEQSQEKLTWERELAELQREAERLRTDAEESSQAALRDEILALETQREVSISLVEDWIAEAERYLNTLRLDVSQQHFQQRLEWEKTVAIMRSQLGTLQRQFDAQMQQLQRGQPFSSLPPVTLPTLPTVPTLELLLGSMAMPPSGAMPIQIAPQQPPVSMAMPFIQHRSASATPPVRVTPQTVDRIQQQTLSPAPLPNPAPVPKLNPAPPVPSHAPGPTQPAGKLDQLLDKLGARFPQCTRAQLISVLQQIKMARSGTMAGLSIEELTQQVAQRLAQMDRPSLGPIGPPSAARGFPGSAAQVQRTAPPSQEPAVAQVFQTRPPQSVGSSTLKMCLMCQNPVELGSQHDVSCSHVIHKECISVWLQTSKNNSCPFCPSK</sequence>
<dbReference type="PANTHER" id="PTHR15727:SF3">
    <property type="entry name" value="RING FINGER PROTEIN 214"/>
    <property type="match status" value="1"/>
</dbReference>
<comment type="caution">
    <text evidence="8">The sequence shown here is derived from an EMBL/GenBank/DDBJ whole genome shotgun (WGS) entry which is preliminary data.</text>
</comment>
<evidence type="ECO:0000256" key="6">
    <source>
        <dbReference type="SAM" id="MobiDB-lite"/>
    </source>
</evidence>
<dbReference type="InterPro" id="IPR013083">
    <property type="entry name" value="Znf_RING/FYVE/PHD"/>
</dbReference>
<feature type="compositionally biased region" description="Pro residues" evidence="6">
    <location>
        <begin position="405"/>
        <end position="430"/>
    </location>
</feature>
<dbReference type="SUPFAM" id="SSF57850">
    <property type="entry name" value="RING/U-box"/>
    <property type="match status" value="1"/>
</dbReference>
<dbReference type="InterPro" id="IPR056870">
    <property type="entry name" value="TTC3/DZIP3/RBM44-like_helical"/>
</dbReference>
<feature type="region of interest" description="Disordered" evidence="6">
    <location>
        <begin position="402"/>
        <end position="436"/>
    </location>
</feature>
<evidence type="ECO:0000256" key="3">
    <source>
        <dbReference type="ARBA" id="ARBA00022833"/>
    </source>
</evidence>
<evidence type="ECO:0000256" key="1">
    <source>
        <dbReference type="ARBA" id="ARBA00022723"/>
    </source>
</evidence>
<evidence type="ECO:0000256" key="5">
    <source>
        <dbReference type="SAM" id="Coils"/>
    </source>
</evidence>
<gene>
    <name evidence="8" type="ORF">AGOR_G00031530</name>
</gene>
<dbReference type="GO" id="GO:0008270">
    <property type="term" value="F:zinc ion binding"/>
    <property type="evidence" value="ECO:0007669"/>
    <property type="project" value="UniProtKB-KW"/>
</dbReference>
<dbReference type="CDD" id="cd06503">
    <property type="entry name" value="ATP-synt_Fo_b"/>
    <property type="match status" value="1"/>
</dbReference>
<keyword evidence="5" id="KW-0175">Coiled coil</keyword>
<feature type="coiled-coil region" evidence="5">
    <location>
        <begin position="122"/>
        <end position="246"/>
    </location>
</feature>
<keyword evidence="1" id="KW-0479">Metal-binding</keyword>
<evidence type="ECO:0000256" key="4">
    <source>
        <dbReference type="PROSITE-ProRule" id="PRU00175"/>
    </source>
</evidence>
<dbReference type="Gene3D" id="3.30.40.10">
    <property type="entry name" value="Zinc/RING finger domain, C3HC4 (zinc finger)"/>
    <property type="match status" value="1"/>
</dbReference>
<dbReference type="Pfam" id="PF24525">
    <property type="entry name" value="TTC3"/>
    <property type="match status" value="1"/>
</dbReference>
<dbReference type="PANTHER" id="PTHR15727">
    <property type="entry name" value="RING FINGER PROTEIN 214"/>
    <property type="match status" value="1"/>
</dbReference>
<protein>
    <recommendedName>
        <fullName evidence="7">RING-type domain-containing protein</fullName>
    </recommendedName>
</protein>
<dbReference type="InterPro" id="IPR001841">
    <property type="entry name" value="Znf_RING"/>
</dbReference>
<evidence type="ECO:0000313" key="9">
    <source>
        <dbReference type="Proteomes" id="UP000829720"/>
    </source>
</evidence>
<proteinExistence type="predicted"/>
<dbReference type="EMBL" id="JAERUA010000002">
    <property type="protein sequence ID" value="KAI1903856.1"/>
    <property type="molecule type" value="Genomic_DNA"/>
</dbReference>
<dbReference type="InterPro" id="IPR056872">
    <property type="entry name" value="TTC3/DZIP3-like_helical"/>
</dbReference>
<dbReference type="AlphaFoldDB" id="A0A8T3E6I1"/>
<evidence type="ECO:0000259" key="7">
    <source>
        <dbReference type="PROSITE" id="PS50089"/>
    </source>
</evidence>
<feature type="region of interest" description="Disordered" evidence="6">
    <location>
        <begin position="500"/>
        <end position="525"/>
    </location>
</feature>
<keyword evidence="2 4" id="KW-0863">Zinc-finger</keyword>
<keyword evidence="3" id="KW-0862">Zinc</keyword>
<dbReference type="Proteomes" id="UP000829720">
    <property type="component" value="Unassembled WGS sequence"/>
</dbReference>